<accession>A0A4Y2H8P5</accession>
<protein>
    <submittedName>
        <fullName evidence="1">Uncharacterized protein</fullName>
    </submittedName>
</protein>
<gene>
    <name evidence="1" type="ORF">AVEN_144268_1</name>
</gene>
<proteinExistence type="predicted"/>
<reference evidence="1 2" key="1">
    <citation type="journal article" date="2019" name="Sci. Rep.">
        <title>Orb-weaving spider Araneus ventricosus genome elucidates the spidroin gene catalogue.</title>
        <authorList>
            <person name="Kono N."/>
            <person name="Nakamura H."/>
            <person name="Ohtoshi R."/>
            <person name="Moran D.A.P."/>
            <person name="Shinohara A."/>
            <person name="Yoshida Y."/>
            <person name="Fujiwara M."/>
            <person name="Mori M."/>
            <person name="Tomita M."/>
            <person name="Arakawa K."/>
        </authorList>
    </citation>
    <scope>NUCLEOTIDE SEQUENCE [LARGE SCALE GENOMIC DNA]</scope>
</reference>
<evidence type="ECO:0000313" key="2">
    <source>
        <dbReference type="Proteomes" id="UP000499080"/>
    </source>
</evidence>
<dbReference type="AlphaFoldDB" id="A0A4Y2H8P5"/>
<name>A0A4Y2H8P5_ARAVE</name>
<sequence length="87" mass="9692">MLKIHRDCEPLELPISHVGEVPITHSAPAHSTRPKAYNRNEERLVWYGSLEKRLPSQVSSSLPEHGSIFQGLSQNSSHVALKRGANI</sequence>
<organism evidence="1 2">
    <name type="scientific">Araneus ventricosus</name>
    <name type="common">Orbweaver spider</name>
    <name type="synonym">Epeira ventricosa</name>
    <dbReference type="NCBI Taxonomy" id="182803"/>
    <lineage>
        <taxon>Eukaryota</taxon>
        <taxon>Metazoa</taxon>
        <taxon>Ecdysozoa</taxon>
        <taxon>Arthropoda</taxon>
        <taxon>Chelicerata</taxon>
        <taxon>Arachnida</taxon>
        <taxon>Araneae</taxon>
        <taxon>Araneomorphae</taxon>
        <taxon>Entelegynae</taxon>
        <taxon>Araneoidea</taxon>
        <taxon>Araneidae</taxon>
        <taxon>Araneus</taxon>
    </lineage>
</organism>
<comment type="caution">
    <text evidence="1">The sequence shown here is derived from an EMBL/GenBank/DDBJ whole genome shotgun (WGS) entry which is preliminary data.</text>
</comment>
<dbReference type="Proteomes" id="UP000499080">
    <property type="component" value="Unassembled WGS sequence"/>
</dbReference>
<keyword evidence="2" id="KW-1185">Reference proteome</keyword>
<dbReference type="EMBL" id="BGPR01001797">
    <property type="protein sequence ID" value="GBM62043.1"/>
    <property type="molecule type" value="Genomic_DNA"/>
</dbReference>
<evidence type="ECO:0000313" key="1">
    <source>
        <dbReference type="EMBL" id="GBM62043.1"/>
    </source>
</evidence>